<accession>A0A453DLA9</accession>
<evidence type="ECO:0000313" key="2">
    <source>
        <dbReference type="Proteomes" id="UP000015105"/>
    </source>
</evidence>
<reference evidence="1" key="4">
    <citation type="submission" date="2019-03" db="UniProtKB">
        <authorList>
            <consortium name="EnsemblPlants"/>
        </authorList>
    </citation>
    <scope>IDENTIFICATION</scope>
</reference>
<dbReference type="Proteomes" id="UP000015105">
    <property type="component" value="Chromosome 2D"/>
</dbReference>
<reference evidence="1" key="3">
    <citation type="journal article" date="2017" name="Nature">
        <title>Genome sequence of the progenitor of the wheat D genome Aegilops tauschii.</title>
        <authorList>
            <person name="Luo M.C."/>
            <person name="Gu Y.Q."/>
            <person name="Puiu D."/>
            <person name="Wang H."/>
            <person name="Twardziok S.O."/>
            <person name="Deal K.R."/>
            <person name="Huo N."/>
            <person name="Zhu T."/>
            <person name="Wang L."/>
            <person name="Wang Y."/>
            <person name="McGuire P.E."/>
            <person name="Liu S."/>
            <person name="Long H."/>
            <person name="Ramasamy R.K."/>
            <person name="Rodriguez J.C."/>
            <person name="Van S.L."/>
            <person name="Yuan L."/>
            <person name="Wang Z."/>
            <person name="Xia Z."/>
            <person name="Xiao L."/>
            <person name="Anderson O.D."/>
            <person name="Ouyang S."/>
            <person name="Liang Y."/>
            <person name="Zimin A.V."/>
            <person name="Pertea G."/>
            <person name="Qi P."/>
            <person name="Bennetzen J.L."/>
            <person name="Dai X."/>
            <person name="Dawson M.W."/>
            <person name="Muller H.G."/>
            <person name="Kugler K."/>
            <person name="Rivarola-Duarte L."/>
            <person name="Spannagl M."/>
            <person name="Mayer K.F.X."/>
            <person name="Lu F.H."/>
            <person name="Bevan M.W."/>
            <person name="Leroy P."/>
            <person name="Li P."/>
            <person name="You F.M."/>
            <person name="Sun Q."/>
            <person name="Liu Z."/>
            <person name="Lyons E."/>
            <person name="Wicker T."/>
            <person name="Salzberg S.L."/>
            <person name="Devos K.M."/>
            <person name="Dvorak J."/>
        </authorList>
    </citation>
    <scope>NUCLEOTIDE SEQUENCE [LARGE SCALE GENOMIC DNA]</scope>
    <source>
        <strain evidence="1">cv. AL8/78</strain>
    </source>
</reference>
<dbReference type="AlphaFoldDB" id="A0A453DLA9"/>
<proteinExistence type="predicted"/>
<sequence length="58" mass="6516">MQETDGDLSFLVDARSCRLGTVHVHPGTSSGAEISEIRGLTALRALRHRFLLYNHHWS</sequence>
<reference evidence="2" key="2">
    <citation type="journal article" date="2017" name="Nat. Plants">
        <title>The Aegilops tauschii genome reveals multiple impacts of transposons.</title>
        <authorList>
            <person name="Zhao G."/>
            <person name="Zou C."/>
            <person name="Li K."/>
            <person name="Wang K."/>
            <person name="Li T."/>
            <person name="Gao L."/>
            <person name="Zhang X."/>
            <person name="Wang H."/>
            <person name="Yang Z."/>
            <person name="Liu X."/>
            <person name="Jiang W."/>
            <person name="Mao L."/>
            <person name="Kong X."/>
            <person name="Jiao Y."/>
            <person name="Jia J."/>
        </authorList>
    </citation>
    <scope>NUCLEOTIDE SEQUENCE [LARGE SCALE GENOMIC DNA]</scope>
    <source>
        <strain evidence="2">cv. AL8/78</strain>
    </source>
</reference>
<name>A0A453DLA9_AEGTS</name>
<reference evidence="1" key="5">
    <citation type="journal article" date="2021" name="G3 (Bethesda)">
        <title>Aegilops tauschii genome assembly Aet v5.0 features greater sequence contiguity and improved annotation.</title>
        <authorList>
            <person name="Wang L."/>
            <person name="Zhu T."/>
            <person name="Rodriguez J.C."/>
            <person name="Deal K.R."/>
            <person name="Dubcovsky J."/>
            <person name="McGuire P.E."/>
            <person name="Lux T."/>
            <person name="Spannagl M."/>
            <person name="Mayer K.F.X."/>
            <person name="Baldrich P."/>
            <person name="Meyers B.C."/>
            <person name="Huo N."/>
            <person name="Gu Y.Q."/>
            <person name="Zhou H."/>
            <person name="Devos K.M."/>
            <person name="Bennetzen J.L."/>
            <person name="Unver T."/>
            <person name="Budak H."/>
            <person name="Gulick P.J."/>
            <person name="Galiba G."/>
            <person name="Kalapos B."/>
            <person name="Nelson D.R."/>
            <person name="Li P."/>
            <person name="You F.M."/>
            <person name="Luo M.C."/>
            <person name="Dvorak J."/>
        </authorList>
    </citation>
    <scope>NUCLEOTIDE SEQUENCE [LARGE SCALE GENOMIC DNA]</scope>
    <source>
        <strain evidence="1">cv. AL8/78</strain>
    </source>
</reference>
<evidence type="ECO:0000313" key="1">
    <source>
        <dbReference type="EnsemblPlants" id="AET2Gv21293700.29"/>
    </source>
</evidence>
<dbReference type="EnsemblPlants" id="AET2Gv21293700.29">
    <property type="protein sequence ID" value="AET2Gv21293700.29"/>
    <property type="gene ID" value="AET2Gv21293700"/>
</dbReference>
<keyword evidence="2" id="KW-1185">Reference proteome</keyword>
<protein>
    <submittedName>
        <fullName evidence="1">Uncharacterized protein</fullName>
    </submittedName>
</protein>
<dbReference type="Gramene" id="AET2Gv21293700.29">
    <property type="protein sequence ID" value="AET2Gv21293700.29"/>
    <property type="gene ID" value="AET2Gv21293700"/>
</dbReference>
<reference evidence="2" key="1">
    <citation type="journal article" date="2014" name="Science">
        <title>Ancient hybridizations among the ancestral genomes of bread wheat.</title>
        <authorList>
            <consortium name="International Wheat Genome Sequencing Consortium,"/>
            <person name="Marcussen T."/>
            <person name="Sandve S.R."/>
            <person name="Heier L."/>
            <person name="Spannagl M."/>
            <person name="Pfeifer M."/>
            <person name="Jakobsen K.S."/>
            <person name="Wulff B.B."/>
            <person name="Steuernagel B."/>
            <person name="Mayer K.F."/>
            <person name="Olsen O.A."/>
        </authorList>
    </citation>
    <scope>NUCLEOTIDE SEQUENCE [LARGE SCALE GENOMIC DNA]</scope>
    <source>
        <strain evidence="2">cv. AL8/78</strain>
    </source>
</reference>
<organism evidence="1 2">
    <name type="scientific">Aegilops tauschii subsp. strangulata</name>
    <name type="common">Goatgrass</name>
    <dbReference type="NCBI Taxonomy" id="200361"/>
    <lineage>
        <taxon>Eukaryota</taxon>
        <taxon>Viridiplantae</taxon>
        <taxon>Streptophyta</taxon>
        <taxon>Embryophyta</taxon>
        <taxon>Tracheophyta</taxon>
        <taxon>Spermatophyta</taxon>
        <taxon>Magnoliopsida</taxon>
        <taxon>Liliopsida</taxon>
        <taxon>Poales</taxon>
        <taxon>Poaceae</taxon>
        <taxon>BOP clade</taxon>
        <taxon>Pooideae</taxon>
        <taxon>Triticodae</taxon>
        <taxon>Triticeae</taxon>
        <taxon>Triticinae</taxon>
        <taxon>Aegilops</taxon>
    </lineage>
</organism>